<dbReference type="Pfam" id="PF07696">
    <property type="entry name" value="7TMR-DISMED2"/>
    <property type="match status" value="1"/>
</dbReference>
<feature type="transmembrane region" description="Helical" evidence="1">
    <location>
        <begin position="289"/>
        <end position="312"/>
    </location>
</feature>
<dbReference type="PROSITE" id="PS50887">
    <property type="entry name" value="GGDEF"/>
    <property type="match status" value="1"/>
</dbReference>
<evidence type="ECO:0000313" key="6">
    <source>
        <dbReference type="Proteomes" id="UP000192872"/>
    </source>
</evidence>
<dbReference type="PROSITE" id="PS50883">
    <property type="entry name" value="EAL"/>
    <property type="match status" value="1"/>
</dbReference>
<dbReference type="Pfam" id="PF07695">
    <property type="entry name" value="7TMR-DISM_7TM"/>
    <property type="match status" value="1"/>
</dbReference>
<dbReference type="InterPro" id="IPR000700">
    <property type="entry name" value="PAS-assoc_C"/>
</dbReference>
<dbReference type="SMART" id="SM00267">
    <property type="entry name" value="GGDEF"/>
    <property type="match status" value="1"/>
</dbReference>
<dbReference type="CDD" id="cd01949">
    <property type="entry name" value="GGDEF"/>
    <property type="match status" value="1"/>
</dbReference>
<dbReference type="Pfam" id="PF00563">
    <property type="entry name" value="EAL"/>
    <property type="match status" value="1"/>
</dbReference>
<protein>
    <submittedName>
        <fullName evidence="5">Diguanylate cyclase</fullName>
    </submittedName>
</protein>
<dbReference type="Gene3D" id="3.30.450.20">
    <property type="entry name" value="PAS domain"/>
    <property type="match status" value="1"/>
</dbReference>
<dbReference type="InterPro" id="IPR035965">
    <property type="entry name" value="PAS-like_dom_sf"/>
</dbReference>
<dbReference type="SMART" id="SM00052">
    <property type="entry name" value="EAL"/>
    <property type="match status" value="1"/>
</dbReference>
<feature type="transmembrane region" description="Helical" evidence="1">
    <location>
        <begin position="348"/>
        <end position="368"/>
    </location>
</feature>
<feature type="domain" description="EAL" evidence="3">
    <location>
        <begin position="688"/>
        <end position="943"/>
    </location>
</feature>
<evidence type="ECO:0000259" key="3">
    <source>
        <dbReference type="PROSITE" id="PS50883"/>
    </source>
</evidence>
<dbReference type="EMBL" id="LWDL01000005">
    <property type="protein sequence ID" value="OQW53908.1"/>
    <property type="molecule type" value="Genomic_DNA"/>
</dbReference>
<feature type="transmembrane region" description="Helical" evidence="1">
    <location>
        <begin position="319"/>
        <end position="342"/>
    </location>
</feature>
<accession>A0A1W9I2B6</accession>
<dbReference type="InterPro" id="IPR029787">
    <property type="entry name" value="Nucleotide_cyclase"/>
</dbReference>
<proteinExistence type="predicted"/>
<dbReference type="InterPro" id="IPR011622">
    <property type="entry name" value="7TMR_DISM_rcpt_extracell_dom2"/>
</dbReference>
<dbReference type="InterPro" id="IPR013655">
    <property type="entry name" value="PAS_fold_3"/>
</dbReference>
<feature type="transmembrane region" description="Helical" evidence="1">
    <location>
        <begin position="233"/>
        <end position="256"/>
    </location>
</feature>
<feature type="domain" description="GGDEF" evidence="4">
    <location>
        <begin position="546"/>
        <end position="679"/>
    </location>
</feature>
<dbReference type="CDD" id="cd00130">
    <property type="entry name" value="PAS"/>
    <property type="match status" value="1"/>
</dbReference>
<dbReference type="InterPro" id="IPR001633">
    <property type="entry name" value="EAL_dom"/>
</dbReference>
<dbReference type="Gene3D" id="3.30.70.270">
    <property type="match status" value="1"/>
</dbReference>
<feature type="domain" description="PAC" evidence="2">
    <location>
        <begin position="461"/>
        <end position="513"/>
    </location>
</feature>
<reference evidence="5 6" key="1">
    <citation type="journal article" date="2017" name="Water Res.">
        <title>Comammox in drinking water systems.</title>
        <authorList>
            <person name="Wang Y."/>
            <person name="Ma L."/>
            <person name="Mao Y."/>
            <person name="Jiang X."/>
            <person name="Xia Y."/>
            <person name="Yu K."/>
            <person name="Li B."/>
            <person name="Zhang T."/>
        </authorList>
    </citation>
    <scope>NUCLEOTIDE SEQUENCE [LARGE SCALE GENOMIC DNA]</scope>
    <source>
        <strain evidence="5">SG_bin8</strain>
    </source>
</reference>
<dbReference type="InterPro" id="IPR000160">
    <property type="entry name" value="GGDEF_dom"/>
</dbReference>
<sequence>MLALAIAGPASALDAVSVAVDVNAIDLGRAIEFYRDRGEQLSVSTAPGTDGIVRRIEVRASASRPSPSWAVFALSNETDEQIDRLLVAPFYRASGSGLYRPDLGGPRIESITPSQGFRPDRQYSSQADVFLITLDPSSTVTFVAELRDSRLPQLYLWEPDAYKDTVNSFTLYQGIVIGIAGLTALFLTILFLVKGTTMLPAAAGLAWAVLAYMCIDFGFWHKVFNAAASSDRIYRAGAEVAISAMLLIFLFAYLNLGRWHVRFVWVVGLWLVGLGALVGLSLYDPPLAATIARFSTAATAIVGLCLIVWLAIMRHYDRAIMLAPCWVLLALWIGAAGATVFGTLNNDVVAAALDGGLVLIVLLVGFTVMQHAFSGGPLAPSSVSDGERRALALIGAGDVVWDWDVLRDRIFVSSEAEQVLGLPRGTLLVAPARWLDCLHPSDGDRFRAVLDAVLETRRGRVDEDFRLRDHEGHYRWFHLRARPVVGSDGEVIRCVGTLADVTDMRIAQERLLHDAVHDNLTGLPNRELFLDRVSAAMVRAQTDAQIRPSVFVVDVDRFKQVNDSVGLAAGDSMLMTIARRLSRLIEPQDTLARIGGDQFGIILMSQSETDQIAAFADRLRRAIRQPLSFAEREIFLTASIGLAIHDDHYHGREDILNDAELAMYHAKKGGADRIEAFKPSMRASSGDRLMVESELRRAVERGEIRVFYQPVVRLADQTIAGFEALVRWEHPRRGRISPGEFIAIAEESGVIVELGQAVLQQSCQQLAIWQRDFPSAHPLTMAVNVSSRQLLRQDLAHDVGAVLSATGIDPATLKLEITESLVMENPEFAAQVLVRLRELGVGLSLDDFGTGYSSLSYLQRFPFDTLKIDRAFVHPDGSGKRPAILRSIVALAHDLEMDVVAEGAETVSDGLELRQLGCLYAQGYAFGQPMNADHATLHLRGATRLAAAQ</sequence>
<keyword evidence="1" id="KW-1133">Transmembrane helix</keyword>
<feature type="transmembrane region" description="Helical" evidence="1">
    <location>
        <begin position="171"/>
        <end position="192"/>
    </location>
</feature>
<dbReference type="InterPro" id="IPR011623">
    <property type="entry name" value="7TMR_DISM_rcpt_extracell_dom1"/>
</dbReference>
<dbReference type="SUPFAM" id="SSF55785">
    <property type="entry name" value="PYP-like sensor domain (PAS domain)"/>
    <property type="match status" value="1"/>
</dbReference>
<dbReference type="Proteomes" id="UP000192872">
    <property type="component" value="Unassembled WGS sequence"/>
</dbReference>
<name>A0A1W9I2B6_9HYPH</name>
<feature type="transmembrane region" description="Helical" evidence="1">
    <location>
        <begin position="199"/>
        <end position="221"/>
    </location>
</feature>
<organism evidence="5 6">
    <name type="scientific">Candidatus Raskinella chloraquaticus</name>
    <dbReference type="NCBI Taxonomy" id="1951219"/>
    <lineage>
        <taxon>Bacteria</taxon>
        <taxon>Pseudomonadati</taxon>
        <taxon>Pseudomonadota</taxon>
        <taxon>Alphaproteobacteria</taxon>
        <taxon>Hyphomicrobiales</taxon>
        <taxon>Phreatobacteraceae</taxon>
        <taxon>Candidatus Raskinella</taxon>
    </lineage>
</organism>
<dbReference type="PANTHER" id="PTHR44757">
    <property type="entry name" value="DIGUANYLATE CYCLASE DGCP"/>
    <property type="match status" value="1"/>
</dbReference>
<evidence type="ECO:0000313" key="5">
    <source>
        <dbReference type="EMBL" id="OQW53908.1"/>
    </source>
</evidence>
<dbReference type="PROSITE" id="PS50113">
    <property type="entry name" value="PAC"/>
    <property type="match status" value="1"/>
</dbReference>
<evidence type="ECO:0000259" key="4">
    <source>
        <dbReference type="PROSITE" id="PS50887"/>
    </source>
</evidence>
<dbReference type="InterPro" id="IPR043128">
    <property type="entry name" value="Rev_trsase/Diguanyl_cyclase"/>
</dbReference>
<feature type="transmembrane region" description="Helical" evidence="1">
    <location>
        <begin position="263"/>
        <end position="283"/>
    </location>
</feature>
<dbReference type="InterPro" id="IPR000014">
    <property type="entry name" value="PAS"/>
</dbReference>
<dbReference type="STRING" id="1827387.A4S15_00170"/>
<dbReference type="PANTHER" id="PTHR44757:SF2">
    <property type="entry name" value="BIOFILM ARCHITECTURE MAINTENANCE PROTEIN MBAA"/>
    <property type="match status" value="1"/>
</dbReference>
<evidence type="ECO:0000259" key="2">
    <source>
        <dbReference type="PROSITE" id="PS50113"/>
    </source>
</evidence>
<evidence type="ECO:0000256" key="1">
    <source>
        <dbReference type="SAM" id="Phobius"/>
    </source>
</evidence>
<keyword evidence="1" id="KW-0472">Membrane</keyword>
<keyword evidence="1" id="KW-0812">Transmembrane</keyword>
<dbReference type="Gene3D" id="3.20.20.450">
    <property type="entry name" value="EAL domain"/>
    <property type="match status" value="1"/>
</dbReference>
<dbReference type="Pfam" id="PF08447">
    <property type="entry name" value="PAS_3"/>
    <property type="match status" value="1"/>
</dbReference>
<dbReference type="SMART" id="SM00091">
    <property type="entry name" value="PAS"/>
    <property type="match status" value="1"/>
</dbReference>
<gene>
    <name evidence="5" type="ORF">A4S15_00170</name>
</gene>
<dbReference type="SUPFAM" id="SSF141868">
    <property type="entry name" value="EAL domain-like"/>
    <property type="match status" value="1"/>
</dbReference>
<dbReference type="InterPro" id="IPR052155">
    <property type="entry name" value="Biofilm_reg_signaling"/>
</dbReference>
<dbReference type="Pfam" id="PF00990">
    <property type="entry name" value="GGDEF"/>
    <property type="match status" value="1"/>
</dbReference>
<dbReference type="InterPro" id="IPR035919">
    <property type="entry name" value="EAL_sf"/>
</dbReference>
<dbReference type="AlphaFoldDB" id="A0A1W9I2B6"/>
<comment type="caution">
    <text evidence="5">The sequence shown here is derived from an EMBL/GenBank/DDBJ whole genome shotgun (WGS) entry which is preliminary data.</text>
</comment>
<dbReference type="CDD" id="cd01948">
    <property type="entry name" value="EAL"/>
    <property type="match status" value="1"/>
</dbReference>
<dbReference type="InterPro" id="IPR001610">
    <property type="entry name" value="PAC"/>
</dbReference>
<dbReference type="SUPFAM" id="SSF55073">
    <property type="entry name" value="Nucleotide cyclase"/>
    <property type="match status" value="1"/>
</dbReference>
<dbReference type="NCBIfam" id="TIGR00254">
    <property type="entry name" value="GGDEF"/>
    <property type="match status" value="1"/>
</dbReference>
<dbReference type="SMART" id="SM00086">
    <property type="entry name" value="PAC"/>
    <property type="match status" value="1"/>
</dbReference>
<dbReference type="NCBIfam" id="TIGR00229">
    <property type="entry name" value="sensory_box"/>
    <property type="match status" value="1"/>
</dbReference>